<dbReference type="OrthoDB" id="1470350at2759"/>
<dbReference type="SUPFAM" id="SSF48264">
    <property type="entry name" value="Cytochrome P450"/>
    <property type="match status" value="1"/>
</dbReference>
<keyword evidence="7" id="KW-0503">Monooxygenase</keyword>
<dbReference type="InterPro" id="IPR050121">
    <property type="entry name" value="Cytochrome_P450_monoxygenase"/>
</dbReference>
<keyword evidence="6 7" id="KW-0349">Heme</keyword>
<keyword evidence="4 7" id="KW-0560">Oxidoreductase</keyword>
<evidence type="ECO:0000256" key="2">
    <source>
        <dbReference type="ARBA" id="ARBA00010617"/>
    </source>
</evidence>
<dbReference type="GO" id="GO:0005506">
    <property type="term" value="F:iron ion binding"/>
    <property type="evidence" value="ECO:0007669"/>
    <property type="project" value="InterPro"/>
</dbReference>
<keyword evidence="3 6" id="KW-0479">Metal-binding</keyword>
<dbReference type="InterPro" id="IPR002401">
    <property type="entry name" value="Cyt_P450_E_grp-I"/>
</dbReference>
<dbReference type="CDD" id="cd11059">
    <property type="entry name" value="CYP_fungal"/>
    <property type="match status" value="1"/>
</dbReference>
<accession>A0A8E2JRQ4</accession>
<evidence type="ECO:0000256" key="6">
    <source>
        <dbReference type="PIRSR" id="PIRSR602401-1"/>
    </source>
</evidence>
<keyword evidence="5 6" id="KW-0408">Iron</keyword>
<feature type="binding site" description="axial binding residue" evidence="6">
    <location>
        <position position="433"/>
    </location>
    <ligand>
        <name>heme</name>
        <dbReference type="ChEBI" id="CHEBI:30413"/>
    </ligand>
    <ligandPart>
        <name>Fe</name>
        <dbReference type="ChEBI" id="CHEBI:18248"/>
    </ligandPart>
</feature>
<dbReference type="GO" id="GO:0016705">
    <property type="term" value="F:oxidoreductase activity, acting on paired donors, with incorporation or reduction of molecular oxygen"/>
    <property type="evidence" value="ECO:0007669"/>
    <property type="project" value="InterPro"/>
</dbReference>
<name>A0A8E2JRQ4_9PEZI</name>
<gene>
    <name evidence="8" type="ORF">AOQ84DRAFT_67121</name>
</gene>
<evidence type="ECO:0000256" key="7">
    <source>
        <dbReference type="RuleBase" id="RU000461"/>
    </source>
</evidence>
<proteinExistence type="inferred from homology"/>
<dbReference type="InterPro" id="IPR036396">
    <property type="entry name" value="Cyt_P450_sf"/>
</dbReference>
<evidence type="ECO:0000256" key="1">
    <source>
        <dbReference type="ARBA" id="ARBA00001971"/>
    </source>
</evidence>
<dbReference type="AlphaFoldDB" id="A0A8E2JRQ4"/>
<dbReference type="Proteomes" id="UP000250140">
    <property type="component" value="Unassembled WGS sequence"/>
</dbReference>
<comment type="similarity">
    <text evidence="2 7">Belongs to the cytochrome P450 family.</text>
</comment>
<keyword evidence="9" id="KW-1185">Reference proteome</keyword>
<evidence type="ECO:0000313" key="8">
    <source>
        <dbReference type="EMBL" id="OCL06977.1"/>
    </source>
</evidence>
<evidence type="ECO:0000313" key="9">
    <source>
        <dbReference type="Proteomes" id="UP000250140"/>
    </source>
</evidence>
<dbReference type="PRINTS" id="PR00385">
    <property type="entry name" value="P450"/>
</dbReference>
<evidence type="ECO:0000256" key="5">
    <source>
        <dbReference type="ARBA" id="ARBA00023004"/>
    </source>
</evidence>
<comment type="cofactor">
    <cofactor evidence="1 6">
        <name>heme</name>
        <dbReference type="ChEBI" id="CHEBI:30413"/>
    </cofactor>
</comment>
<dbReference type="InterPro" id="IPR001128">
    <property type="entry name" value="Cyt_P450"/>
</dbReference>
<dbReference type="PRINTS" id="PR00463">
    <property type="entry name" value="EP450I"/>
</dbReference>
<sequence length="490" mass="54728">MAFFTATYSAVGLVALVSYVLWKAIANLTSPIRSLPGPLSAKLSSKWLLTKDLAGSKATTVHALHQKYGPVVQLSPNEISFSSIESIKDIYGQGTKCIKSPAYDNFGRRGLFQIQDPEEHRQRAKRVSHIFSQASLLNMEPLVQEQISLLISSIEKNSGKQFDALHWLRMTALDVSGEVLLGKSFEALKGNEPPPYIHHLDNAYLVWSLEGLAPWLCKVLSFLPIKGLQEFMGSGNYVYGYGEDAMREYIRHYGREPKRRDLLTKLIAGNPKENIKPLTDAEISVEVSNLIFAATDTTGNTMTYMVYQLCCHPKWQAKVREEIRNSAAKSSNFSFESVQSLPIVNAIIHETLRFNPVVPSGLPRITPPQGCKIGGMFIPGKTIVSAQALTTQRNPDFFPNPDSFNPQRWLSTNGGTPQMKDSMLVWGKGTRTCLGQNMALMELKIMLARVMDKYAVRIRSEKTHGDMLMTDHFTLIPKGQKCELVFEIAN</sequence>
<dbReference type="PROSITE" id="PS00086">
    <property type="entry name" value="CYTOCHROME_P450"/>
    <property type="match status" value="1"/>
</dbReference>
<dbReference type="PANTHER" id="PTHR24305:SF96">
    <property type="entry name" value="CYTOCHROME P450 MONOOXYGENASE STCB-RELATED"/>
    <property type="match status" value="1"/>
</dbReference>
<organism evidence="8 9">
    <name type="scientific">Glonium stellatum</name>
    <dbReference type="NCBI Taxonomy" id="574774"/>
    <lineage>
        <taxon>Eukaryota</taxon>
        <taxon>Fungi</taxon>
        <taxon>Dikarya</taxon>
        <taxon>Ascomycota</taxon>
        <taxon>Pezizomycotina</taxon>
        <taxon>Dothideomycetes</taxon>
        <taxon>Pleosporomycetidae</taxon>
        <taxon>Gloniales</taxon>
        <taxon>Gloniaceae</taxon>
        <taxon>Glonium</taxon>
    </lineage>
</organism>
<dbReference type="Pfam" id="PF00067">
    <property type="entry name" value="p450"/>
    <property type="match status" value="1"/>
</dbReference>
<protein>
    <submittedName>
        <fullName evidence="8">Cytochrome P450</fullName>
    </submittedName>
</protein>
<dbReference type="GO" id="GO:0020037">
    <property type="term" value="F:heme binding"/>
    <property type="evidence" value="ECO:0007669"/>
    <property type="project" value="InterPro"/>
</dbReference>
<evidence type="ECO:0000256" key="4">
    <source>
        <dbReference type="ARBA" id="ARBA00023002"/>
    </source>
</evidence>
<dbReference type="Gene3D" id="1.10.630.10">
    <property type="entry name" value="Cytochrome P450"/>
    <property type="match status" value="1"/>
</dbReference>
<dbReference type="GO" id="GO:0004497">
    <property type="term" value="F:monooxygenase activity"/>
    <property type="evidence" value="ECO:0007669"/>
    <property type="project" value="UniProtKB-KW"/>
</dbReference>
<reference evidence="8 9" key="1">
    <citation type="journal article" date="2016" name="Nat. Commun.">
        <title>Ectomycorrhizal ecology is imprinted in the genome of the dominant symbiotic fungus Cenococcum geophilum.</title>
        <authorList>
            <consortium name="DOE Joint Genome Institute"/>
            <person name="Peter M."/>
            <person name="Kohler A."/>
            <person name="Ohm R.A."/>
            <person name="Kuo A."/>
            <person name="Krutzmann J."/>
            <person name="Morin E."/>
            <person name="Arend M."/>
            <person name="Barry K.W."/>
            <person name="Binder M."/>
            <person name="Choi C."/>
            <person name="Clum A."/>
            <person name="Copeland A."/>
            <person name="Grisel N."/>
            <person name="Haridas S."/>
            <person name="Kipfer T."/>
            <person name="LaButti K."/>
            <person name="Lindquist E."/>
            <person name="Lipzen A."/>
            <person name="Maire R."/>
            <person name="Meier B."/>
            <person name="Mihaltcheva S."/>
            <person name="Molinier V."/>
            <person name="Murat C."/>
            <person name="Poggeler S."/>
            <person name="Quandt C.A."/>
            <person name="Sperisen C."/>
            <person name="Tritt A."/>
            <person name="Tisserant E."/>
            <person name="Crous P.W."/>
            <person name="Henrissat B."/>
            <person name="Nehls U."/>
            <person name="Egli S."/>
            <person name="Spatafora J.W."/>
            <person name="Grigoriev I.V."/>
            <person name="Martin F.M."/>
        </authorList>
    </citation>
    <scope>NUCLEOTIDE SEQUENCE [LARGE SCALE GENOMIC DNA]</scope>
    <source>
        <strain evidence="8 9">CBS 207.34</strain>
    </source>
</reference>
<dbReference type="InterPro" id="IPR017972">
    <property type="entry name" value="Cyt_P450_CS"/>
</dbReference>
<dbReference type="EMBL" id="KV749945">
    <property type="protein sequence ID" value="OCL06977.1"/>
    <property type="molecule type" value="Genomic_DNA"/>
</dbReference>
<dbReference type="PANTHER" id="PTHR24305">
    <property type="entry name" value="CYTOCHROME P450"/>
    <property type="match status" value="1"/>
</dbReference>
<evidence type="ECO:0000256" key="3">
    <source>
        <dbReference type="ARBA" id="ARBA00022723"/>
    </source>
</evidence>